<keyword evidence="2" id="KW-1185">Reference proteome</keyword>
<evidence type="ECO:0000313" key="2">
    <source>
        <dbReference type="Proteomes" id="UP000589896"/>
    </source>
</evidence>
<reference evidence="1 2" key="1">
    <citation type="submission" date="2020-07" db="EMBL/GenBank/DDBJ databases">
        <title>isolation of Luteimonas sp. SJ-16.</title>
        <authorList>
            <person name="Huang X.-X."/>
            <person name="Xu L."/>
            <person name="Sun J.-Q."/>
        </authorList>
    </citation>
    <scope>NUCLEOTIDE SEQUENCE [LARGE SCALE GENOMIC DNA]</scope>
    <source>
        <strain evidence="1 2">SJ-16</strain>
    </source>
</reference>
<accession>A0A7Z0QQK6</accession>
<protein>
    <submittedName>
        <fullName evidence="1">Uncharacterized protein</fullName>
    </submittedName>
</protein>
<evidence type="ECO:0000313" key="1">
    <source>
        <dbReference type="EMBL" id="NYZ62161.1"/>
    </source>
</evidence>
<name>A0A7Z0QQK6_9GAMM</name>
<organism evidence="1 2">
    <name type="scientific">Luteimonas deserti</name>
    <dbReference type="NCBI Taxonomy" id="2752306"/>
    <lineage>
        <taxon>Bacteria</taxon>
        <taxon>Pseudomonadati</taxon>
        <taxon>Pseudomonadota</taxon>
        <taxon>Gammaproteobacteria</taxon>
        <taxon>Lysobacterales</taxon>
        <taxon>Lysobacteraceae</taxon>
        <taxon>Luteimonas</taxon>
    </lineage>
</organism>
<dbReference type="RefSeq" id="WP_180544395.1">
    <property type="nucleotide sequence ID" value="NZ_JACCJZ010000011.1"/>
</dbReference>
<dbReference type="Proteomes" id="UP000589896">
    <property type="component" value="Unassembled WGS sequence"/>
</dbReference>
<proteinExistence type="predicted"/>
<comment type="caution">
    <text evidence="1">The sequence shown here is derived from an EMBL/GenBank/DDBJ whole genome shotgun (WGS) entry which is preliminary data.</text>
</comment>
<sequence length="86" mass="9240">MDTIPVLYLVHLHPGGAADAPLGIDSLALAPGLHLVMSTGTRSQLYHRIKRRLAPARLLVAPLAEAPKFKGMAPGALRWLRDRGLA</sequence>
<dbReference type="AlphaFoldDB" id="A0A7Z0QQK6"/>
<gene>
    <name evidence="1" type="ORF">H0E82_05195</name>
</gene>
<dbReference type="EMBL" id="JACCJZ010000011">
    <property type="protein sequence ID" value="NYZ62161.1"/>
    <property type="molecule type" value="Genomic_DNA"/>
</dbReference>